<dbReference type="Proteomes" id="UP000823617">
    <property type="component" value="Unassembled WGS sequence"/>
</dbReference>
<name>A0A9D9HLP5_9BACT</name>
<gene>
    <name evidence="3" type="ORF">IAC08_06885</name>
</gene>
<reference evidence="3" key="2">
    <citation type="journal article" date="2021" name="PeerJ">
        <title>Extensive microbial diversity within the chicken gut microbiome revealed by metagenomics and culture.</title>
        <authorList>
            <person name="Gilroy R."/>
            <person name="Ravi A."/>
            <person name="Getino M."/>
            <person name="Pursley I."/>
            <person name="Horton D.L."/>
            <person name="Alikhan N.F."/>
            <person name="Baker D."/>
            <person name="Gharbi K."/>
            <person name="Hall N."/>
            <person name="Watson M."/>
            <person name="Adriaenssens E.M."/>
            <person name="Foster-Nyarko E."/>
            <person name="Jarju S."/>
            <person name="Secka A."/>
            <person name="Antonio M."/>
            <person name="Oren A."/>
            <person name="Chaudhuri R.R."/>
            <person name="La Ragione R."/>
            <person name="Hildebrand F."/>
            <person name="Pallen M.J."/>
        </authorList>
    </citation>
    <scope>NUCLEOTIDE SEQUENCE</scope>
    <source>
        <strain evidence="3">B1-3475</strain>
    </source>
</reference>
<feature type="chain" id="PRO_5039066917" evidence="2">
    <location>
        <begin position="23"/>
        <end position="339"/>
    </location>
</feature>
<proteinExistence type="predicted"/>
<reference evidence="3" key="1">
    <citation type="submission" date="2020-10" db="EMBL/GenBank/DDBJ databases">
        <authorList>
            <person name="Gilroy R."/>
        </authorList>
    </citation>
    <scope>NUCLEOTIDE SEQUENCE</scope>
    <source>
        <strain evidence="3">B1-3475</strain>
    </source>
</reference>
<feature type="signal peptide" evidence="2">
    <location>
        <begin position="1"/>
        <end position="22"/>
    </location>
</feature>
<evidence type="ECO:0000256" key="1">
    <source>
        <dbReference type="SAM" id="Coils"/>
    </source>
</evidence>
<accession>A0A9D9HLP5</accession>
<evidence type="ECO:0000313" key="3">
    <source>
        <dbReference type="EMBL" id="MBO8456111.1"/>
    </source>
</evidence>
<sequence length="339" mass="36259">MKTFSTLAAFALSLLTISPLQAQEPEAKIALTPYVIYEIESVPSAALSSLQRKLTSMATANGFAGTSDTFLLTGVPTVTDVSMTPTAPAQFVVTMDVEVYVVNSPEEVIVAQTVYSVKGVGASEQKAIIGAINQINVKSIDTRRFMENARTKIIDYYAGRLPSIIAKAQSMASMKRYDEALAVLSAVPECLDEYPQVADLMVDIYTKRIDLAADSLIRSASAKLAMDDTDAALADLVKIDPYSTLAAKADAIVSDIKAKADAEKQAELQKEIEAYEYERELALKKYEDEIELKKKRLELAKEVSSAAGNIAAGGAADTAGAVVKTGSSLAKLLLGNLVK</sequence>
<organism evidence="3 4">
    <name type="scientific">Candidatus Cryptobacteroides intestinigallinarum</name>
    <dbReference type="NCBI Taxonomy" id="2840767"/>
    <lineage>
        <taxon>Bacteria</taxon>
        <taxon>Pseudomonadati</taxon>
        <taxon>Bacteroidota</taxon>
        <taxon>Bacteroidia</taxon>
        <taxon>Bacteroidales</taxon>
        <taxon>Candidatus Cryptobacteroides</taxon>
    </lineage>
</organism>
<evidence type="ECO:0000313" key="4">
    <source>
        <dbReference type="Proteomes" id="UP000823617"/>
    </source>
</evidence>
<keyword evidence="1" id="KW-0175">Coiled coil</keyword>
<protein>
    <submittedName>
        <fullName evidence="3">Uncharacterized protein</fullName>
    </submittedName>
</protein>
<dbReference type="EMBL" id="JADIMK010000073">
    <property type="protein sequence ID" value="MBO8456111.1"/>
    <property type="molecule type" value="Genomic_DNA"/>
</dbReference>
<keyword evidence="2" id="KW-0732">Signal</keyword>
<feature type="coiled-coil region" evidence="1">
    <location>
        <begin position="258"/>
        <end position="303"/>
    </location>
</feature>
<dbReference type="AlphaFoldDB" id="A0A9D9HLP5"/>
<evidence type="ECO:0000256" key="2">
    <source>
        <dbReference type="SAM" id="SignalP"/>
    </source>
</evidence>
<comment type="caution">
    <text evidence="3">The sequence shown here is derived from an EMBL/GenBank/DDBJ whole genome shotgun (WGS) entry which is preliminary data.</text>
</comment>